<organism evidence="1 2">
    <name type="scientific">Cyanophage NATL2A-133</name>
    <dbReference type="NCBI Taxonomy" id="445692"/>
    <lineage>
        <taxon>Viruses</taxon>
        <taxon>Duplodnaviria</taxon>
        <taxon>Heunggongvirae</taxon>
        <taxon>Uroviricota</taxon>
        <taxon>Caudoviricetes</taxon>
        <taxon>Autographivirales</taxon>
        <taxon>Sechaudvirinae</taxon>
        <taxon>Tangaroavirus</taxon>
        <taxon>Tangaroavirus NATL2A133</taxon>
    </lineage>
</organism>
<dbReference type="Pfam" id="PF19847">
    <property type="entry name" value="DUF6322"/>
    <property type="match status" value="1"/>
</dbReference>
<reference evidence="1 2" key="1">
    <citation type="submission" date="2009-10" db="EMBL/GenBank/DDBJ databases">
        <title>The Genome Sequence of Cyanophage NATL2A-133.</title>
        <authorList>
            <consortium name="The Broad Institute Genome Sequencing Platform"/>
            <person name="Henn M.R."/>
            <person name="Sullivan M.S."/>
            <person name="Osburne M.S."/>
            <person name="Levin J."/>
            <person name="Malboeuf C."/>
            <person name="Casali M."/>
            <person name="Russ C."/>
            <person name="Lennon N."/>
            <person name="Erlich R."/>
            <person name="Young S.K."/>
            <person name="Koehrsen M."/>
            <person name="Yandava C."/>
            <person name="Zeng Q."/>
            <person name="Alvarado L."/>
            <person name="Anderson S."/>
            <person name="Berlin A."/>
            <person name="Borenstein D."/>
            <person name="Chen Z."/>
            <person name="Engels R."/>
            <person name="Freedman E."/>
            <person name="Gellesch M."/>
            <person name="Goldberg J."/>
            <person name="Green L."/>
            <person name="Griggs A."/>
            <person name="Gujja S."/>
            <person name="Heiman D."/>
            <person name="Hepburn T."/>
            <person name="Howarth C."/>
            <person name="Jen D."/>
            <person name="Larson L."/>
            <person name="Lewis B."/>
            <person name="Mehta T."/>
            <person name="Park D."/>
            <person name="Pearson M."/>
            <person name="Roberts A."/>
            <person name="Ryan E."/>
            <person name="Saif S."/>
            <person name="Shea T."/>
            <person name="Shenoy N."/>
            <person name="Sisk P."/>
            <person name="Stolte C."/>
            <person name="Sykes S."/>
            <person name="Walk T."/>
            <person name="White J."/>
            <person name="Yu Q."/>
            <person name="Coleman M.L."/>
            <person name="Huang K.H."/>
            <person name="Weigele P.R."/>
            <person name="DeFrancesco A.S."/>
            <person name="Kern S.E."/>
            <person name="Thompson L.R."/>
            <person name="Fu R."/>
            <person name="Hombeck B."/>
            <person name="Chisholm S.W."/>
            <person name="Haas B."/>
            <person name="Nusbaum C."/>
            <person name="Galagan J."/>
            <person name="Birren B."/>
        </authorList>
    </citation>
    <scope>NUCLEOTIDE SEQUENCE [LARGE SCALE GENOMIC DNA]</scope>
    <source>
        <strain evidence="1">NATL2A-133</strain>
    </source>
</reference>
<keyword evidence="2" id="KW-1185">Reference proteome</keyword>
<dbReference type="KEGG" id="vg:11538193"/>
<accession>E3SP31</accession>
<name>E3SP31_9CAUD</name>
<dbReference type="GeneID" id="11538193"/>
<proteinExistence type="predicted"/>
<sequence>MKKWILTLLLLSPTAAKADLMTPNFTQGSMNSTTTTTQEIVEEITTTTYGSALNKWTGENITHTSATSGGIVDSDSVFTIHTVGDPFELEVVTRAASQVLSVTEIEREIDTSSTTVSLSVFSQ</sequence>
<dbReference type="EMBL" id="GU071104">
    <property type="protein sequence ID" value="ADP00148.1"/>
    <property type="molecule type" value="Genomic_DNA"/>
</dbReference>
<evidence type="ECO:0000313" key="1">
    <source>
        <dbReference type="EMBL" id="ADP00148.1"/>
    </source>
</evidence>
<dbReference type="RefSeq" id="YP_005087520.1">
    <property type="nucleotide sequence ID" value="NC_016659.1"/>
</dbReference>
<dbReference type="InterPro" id="IPR046285">
    <property type="entry name" value="DUF6322"/>
</dbReference>
<gene>
    <name evidence="1" type="ORF">CYPG_00008</name>
</gene>
<evidence type="ECO:0000313" key="2">
    <source>
        <dbReference type="Proteomes" id="UP000006533"/>
    </source>
</evidence>
<dbReference type="Proteomes" id="UP000006533">
    <property type="component" value="Segment"/>
</dbReference>
<protein>
    <submittedName>
        <fullName evidence="1">Uncharacterized protein</fullName>
    </submittedName>
</protein>